<protein>
    <submittedName>
        <fullName evidence="1">Uncharacterized protein</fullName>
    </submittedName>
</protein>
<dbReference type="EMBL" id="LQQA01000015">
    <property type="protein sequence ID" value="ORX14441.1"/>
    <property type="molecule type" value="Genomic_DNA"/>
</dbReference>
<dbReference type="Proteomes" id="UP000193964">
    <property type="component" value="Unassembled WGS sequence"/>
</dbReference>
<organism evidence="1">
    <name type="scientific">Mycolicibacterium wolinskyi</name>
    <dbReference type="NCBI Taxonomy" id="59750"/>
    <lineage>
        <taxon>Bacteria</taxon>
        <taxon>Bacillati</taxon>
        <taxon>Actinomycetota</taxon>
        <taxon>Actinomycetes</taxon>
        <taxon>Mycobacteriales</taxon>
        <taxon>Mycobacteriaceae</taxon>
        <taxon>Mycolicibacterium</taxon>
    </lineage>
</organism>
<dbReference type="Pfam" id="PF14236">
    <property type="entry name" value="DruA"/>
    <property type="match status" value="1"/>
</dbReference>
<evidence type="ECO:0000313" key="1">
    <source>
        <dbReference type="EMBL" id="ORX14441.1"/>
    </source>
</evidence>
<comment type="caution">
    <text evidence="1">The sequence shown here is derived from an EMBL/GenBank/DDBJ whole genome shotgun (WGS) entry which is preliminary data.</text>
</comment>
<accession>A0A1X2F7K4</accession>
<reference evidence="1" key="1">
    <citation type="submission" date="2016-01" db="EMBL/GenBank/DDBJ databases">
        <title>The new phylogeny of the genus Mycobacterium.</title>
        <authorList>
            <person name="Tarcisio F."/>
            <person name="Conor M."/>
            <person name="Antonella G."/>
            <person name="Elisabetta G."/>
            <person name="Giulia F.S."/>
            <person name="Sara T."/>
            <person name="Anna F."/>
            <person name="Clotilde B."/>
            <person name="Roberto B."/>
            <person name="Veronica D.S."/>
            <person name="Fabio R."/>
            <person name="Monica P."/>
            <person name="Olivier J."/>
            <person name="Enrico T."/>
            <person name="Nicola S."/>
        </authorList>
    </citation>
    <scope>NUCLEOTIDE SEQUENCE [LARGE SCALE GENOMIC DNA]</scope>
    <source>
        <strain evidence="1">ATCC 700010</strain>
    </source>
</reference>
<proteinExistence type="predicted"/>
<dbReference type="RefSeq" id="WP_085144915.1">
    <property type="nucleotide sequence ID" value="NZ_JACKUA010000026.1"/>
</dbReference>
<gene>
    <name evidence="1" type="ORF">AWC31_24885</name>
</gene>
<dbReference type="AlphaFoldDB" id="A0A1X2F7K4"/>
<name>A0A1X2F7K4_9MYCO</name>
<sequence length="435" mass="48533">MLRLLSASWSDFLVSLLDDLAPLGFAGERSGEQVSVTLTQPATLEESATFWDQAHQHRHLTVITQHAETILEFEARHADVFAQMRVFQPSAIRPVLEIVDFSDRRHRAIVEYLGLCQSVMSRRRVGRQMGLLVWDHGQTAHRPLIGAAVLASPRYSQRLRDGYLGWAPHYPKTSARHDPHETSVREAGLGRMMQLSMAYALPPYSLLSGSRLIAMAPFTDVGQEAFAGACRHEEDPDLAAVVTTTGKGPSGFPFRNQRIGQLSNRTIEADSQARGDVFAHIRPYGSSALYASFEDLVSSGTVRMACDLMRTEEPKQFSSAKHVERMSMSYCLKRLSLSRDIFRGNEMGVHIGMLGAETRAHLADGTPRPHGQRPRLDWDTVVAVWTQRFLPASDGVAEAADEKDRVQHLAARRRRNARGKSCRQSEILLSSQLPQ</sequence>
<dbReference type="InterPro" id="IPR025639">
    <property type="entry name" value="DruA"/>
</dbReference>